<proteinExistence type="predicted"/>
<feature type="domain" description="GON" evidence="3">
    <location>
        <begin position="445"/>
        <end position="487"/>
    </location>
</feature>
<feature type="region of interest" description="Disordered" evidence="2">
    <location>
        <begin position="218"/>
        <end position="258"/>
    </location>
</feature>
<dbReference type="GO" id="GO:0008270">
    <property type="term" value="F:zinc ion binding"/>
    <property type="evidence" value="ECO:0007669"/>
    <property type="project" value="InterPro"/>
</dbReference>
<gene>
    <name evidence="4" type="ORF">PYCCODRAFT_1423348</name>
</gene>
<evidence type="ECO:0000259" key="3">
    <source>
        <dbReference type="PROSITE" id="PS51046"/>
    </source>
</evidence>
<dbReference type="EMBL" id="KZ084093">
    <property type="protein sequence ID" value="OSD05295.1"/>
    <property type="molecule type" value="Genomic_DNA"/>
</dbReference>
<dbReference type="InterPro" id="IPR012314">
    <property type="entry name" value="Pept_M12B_GON-ADAMTSs"/>
</dbReference>
<dbReference type="Proteomes" id="UP000193067">
    <property type="component" value="Unassembled WGS sequence"/>
</dbReference>
<keyword evidence="5" id="KW-1185">Reference proteome</keyword>
<reference evidence="4 5" key="1">
    <citation type="journal article" date="2015" name="Biotechnol. Biofuels">
        <title>Enhanced degradation of softwood versus hardwood by the white-rot fungus Pycnoporus coccineus.</title>
        <authorList>
            <person name="Couturier M."/>
            <person name="Navarro D."/>
            <person name="Chevret D."/>
            <person name="Henrissat B."/>
            <person name="Piumi F."/>
            <person name="Ruiz-Duenas F.J."/>
            <person name="Martinez A.T."/>
            <person name="Grigoriev I.V."/>
            <person name="Riley R."/>
            <person name="Lipzen A."/>
            <person name="Berrin J.G."/>
            <person name="Master E.R."/>
            <person name="Rosso M.N."/>
        </authorList>
    </citation>
    <scope>NUCLEOTIDE SEQUENCE [LARGE SCALE GENOMIC DNA]</scope>
    <source>
        <strain evidence="4 5">BRFM310</strain>
    </source>
</reference>
<accession>A0A1Y2IVX6</accession>
<dbReference type="AlphaFoldDB" id="A0A1Y2IVX6"/>
<feature type="region of interest" description="Disordered" evidence="2">
    <location>
        <begin position="287"/>
        <end position="390"/>
    </location>
</feature>
<name>A0A1Y2IVX6_TRAC3</name>
<evidence type="ECO:0000256" key="1">
    <source>
        <dbReference type="ARBA" id="ARBA00022723"/>
    </source>
</evidence>
<evidence type="ECO:0000313" key="4">
    <source>
        <dbReference type="EMBL" id="OSD05295.1"/>
    </source>
</evidence>
<organism evidence="4 5">
    <name type="scientific">Trametes coccinea (strain BRFM310)</name>
    <name type="common">Pycnoporus coccineus</name>
    <dbReference type="NCBI Taxonomy" id="1353009"/>
    <lineage>
        <taxon>Eukaryota</taxon>
        <taxon>Fungi</taxon>
        <taxon>Dikarya</taxon>
        <taxon>Basidiomycota</taxon>
        <taxon>Agaricomycotina</taxon>
        <taxon>Agaricomycetes</taxon>
        <taxon>Polyporales</taxon>
        <taxon>Polyporaceae</taxon>
        <taxon>Trametes</taxon>
    </lineage>
</organism>
<feature type="compositionally biased region" description="Low complexity" evidence="2">
    <location>
        <begin position="288"/>
        <end position="301"/>
    </location>
</feature>
<dbReference type="PROSITE" id="PS51046">
    <property type="entry name" value="GON"/>
    <property type="match status" value="1"/>
</dbReference>
<dbReference type="STRING" id="1353009.A0A1Y2IVX6"/>
<dbReference type="GO" id="GO:0004222">
    <property type="term" value="F:metalloendopeptidase activity"/>
    <property type="evidence" value="ECO:0007669"/>
    <property type="project" value="InterPro"/>
</dbReference>
<sequence>MDIIFSAQLASTSSNTTISHGASQQSTARLAELSEYVKTTKPDRALLPHEGLGEDRIRRFSDFPKVSFWTEHKWHVWLNGGGGSAQVGMPAGLLGKATKETSRRRRFLEDINGLPLESSYVHRMRDFCRAFAKMMEQRAYAPPTWREVDLHVAELFYDAIRKKFPEVQLCEGNWKADNLMSQVYYDWKRPSRATKRPRDANENDSKQQQVSLFEAKYSIPPSDTAPMPGPSLAKKARKNSPMPLQDVKSLDAGARADKGKGVAKNPLLIQDDLHHAIASPQASSVLPAASGVTSTGSAGVGQAQAQIEKREGDDAGASDKVPTAQPRNDERSAPPAVGTASVDIAEPIAGEGRVTVDPPEVSKSVAGVQVPTHQRKDSREKPWPPPEDTIQPKWVYARHWAAENPSSTRQTFEDHYKKLSPAERKYAHKVSKSTSMYGSADRSMMVQKCEQTLRSHVVREDAGYNLAFGFRNAAASCPSSGQNSPRE</sequence>
<dbReference type="OrthoDB" id="2757640at2759"/>
<evidence type="ECO:0000313" key="5">
    <source>
        <dbReference type="Proteomes" id="UP000193067"/>
    </source>
</evidence>
<protein>
    <recommendedName>
        <fullName evidence="3">GON domain-containing protein</fullName>
    </recommendedName>
</protein>
<keyword evidence="1" id="KW-0479">Metal-binding</keyword>
<evidence type="ECO:0000256" key="2">
    <source>
        <dbReference type="SAM" id="MobiDB-lite"/>
    </source>
</evidence>